<reference evidence="7" key="2">
    <citation type="journal article" date="2021" name="Syst. Appl. Microbiol.">
        <title>Roseomonas hellenica sp. nov., isolated from roots of wild-growing Alkanna tinctoria.</title>
        <authorList>
            <person name="Rat A."/>
            <person name="Naranjo H.D."/>
            <person name="Lebbe L."/>
            <person name="Cnockaert M."/>
            <person name="Krigas N."/>
            <person name="Grigoriadou K."/>
            <person name="Maloupa E."/>
            <person name="Willems A."/>
        </authorList>
    </citation>
    <scope>NUCLEOTIDE SEQUENCE</scope>
    <source>
        <strain evidence="7">LMG 31231</strain>
    </source>
</reference>
<dbReference type="PANTHER" id="PTHR12219:SF8">
    <property type="entry name" value="NADH DEHYDROGENASE [UBIQUINONE] IRON-SULFUR PROTEIN 4, MITOCHONDRIAL"/>
    <property type="match status" value="1"/>
</dbReference>
<keyword evidence="4" id="KW-0809">Transit peptide</keyword>
<proteinExistence type="predicted"/>
<reference evidence="7" key="1">
    <citation type="submission" date="2020-01" db="EMBL/GenBank/DDBJ databases">
        <authorList>
            <person name="Rat A."/>
        </authorList>
    </citation>
    <scope>NUCLEOTIDE SEQUENCE</scope>
    <source>
        <strain evidence="7">LMG 31231</strain>
    </source>
</reference>
<evidence type="ECO:0000256" key="4">
    <source>
        <dbReference type="ARBA" id="ARBA00022946"/>
    </source>
</evidence>
<accession>A0A9X9X118</accession>
<dbReference type="GO" id="GO:0022900">
    <property type="term" value="P:electron transport chain"/>
    <property type="evidence" value="ECO:0007669"/>
    <property type="project" value="InterPro"/>
</dbReference>
<dbReference type="Proteomes" id="UP001138751">
    <property type="component" value="Unassembled WGS sequence"/>
</dbReference>
<evidence type="ECO:0000256" key="1">
    <source>
        <dbReference type="ARBA" id="ARBA00004370"/>
    </source>
</evidence>
<dbReference type="InterPro" id="IPR038532">
    <property type="entry name" value="NDUFS4-like_sf"/>
</dbReference>
<keyword evidence="5" id="KW-0249">Electron transport</keyword>
<dbReference type="EMBL" id="JAAEDM010000059">
    <property type="protein sequence ID" value="MBR0673097.1"/>
    <property type="molecule type" value="Genomic_DNA"/>
</dbReference>
<keyword evidence="3" id="KW-0679">Respiratory chain</keyword>
<evidence type="ECO:0000313" key="7">
    <source>
        <dbReference type="EMBL" id="MBR0673097.1"/>
    </source>
</evidence>
<evidence type="ECO:0000313" key="8">
    <source>
        <dbReference type="Proteomes" id="UP001138751"/>
    </source>
</evidence>
<dbReference type="PANTHER" id="PTHR12219">
    <property type="entry name" value="NADH-UBIQUINONE OXIDOREDUCTASE"/>
    <property type="match status" value="1"/>
</dbReference>
<keyword evidence="6" id="KW-0472">Membrane</keyword>
<evidence type="ECO:0000256" key="6">
    <source>
        <dbReference type="ARBA" id="ARBA00023136"/>
    </source>
</evidence>
<evidence type="ECO:0000256" key="3">
    <source>
        <dbReference type="ARBA" id="ARBA00022660"/>
    </source>
</evidence>
<protein>
    <submittedName>
        <fullName evidence="7">ETC complex I subunit</fullName>
    </submittedName>
</protein>
<dbReference type="Gene3D" id="3.30.160.190">
    <property type="entry name" value="atu1810 like domain"/>
    <property type="match status" value="1"/>
</dbReference>
<gene>
    <name evidence="7" type="ORF">GXW76_18110</name>
</gene>
<keyword evidence="8" id="KW-1185">Reference proteome</keyword>
<dbReference type="InterPro" id="IPR006885">
    <property type="entry name" value="NADH_UbQ_FeS_4_mit-like"/>
</dbReference>
<evidence type="ECO:0000256" key="2">
    <source>
        <dbReference type="ARBA" id="ARBA00022448"/>
    </source>
</evidence>
<sequence>MSQQKGLARIYQPPKSAMQSGRAKAQGWLLEYAPAEAKQLDPLTGWVGSGDMRGQLRLNFESREQAVAYAEAQGIAYEAEAEPAATPVAMKPKVYADNFRFGRYENWSH</sequence>
<dbReference type="GO" id="GO:0016020">
    <property type="term" value="C:membrane"/>
    <property type="evidence" value="ECO:0007669"/>
    <property type="project" value="UniProtKB-SubCell"/>
</dbReference>
<comment type="caution">
    <text evidence="7">The sequence shown here is derived from an EMBL/GenBank/DDBJ whole genome shotgun (WGS) entry which is preliminary data.</text>
</comment>
<comment type="subcellular location">
    <subcellularLocation>
        <location evidence="1">Membrane</location>
    </subcellularLocation>
</comment>
<organism evidence="7 8">
    <name type="scientific">Neoroseomonas soli</name>
    <dbReference type="NCBI Taxonomy" id="1081025"/>
    <lineage>
        <taxon>Bacteria</taxon>
        <taxon>Pseudomonadati</taxon>
        <taxon>Pseudomonadota</taxon>
        <taxon>Alphaproteobacteria</taxon>
        <taxon>Acetobacterales</taxon>
        <taxon>Acetobacteraceae</taxon>
        <taxon>Neoroseomonas</taxon>
    </lineage>
</organism>
<evidence type="ECO:0000256" key="5">
    <source>
        <dbReference type="ARBA" id="ARBA00022982"/>
    </source>
</evidence>
<dbReference type="RefSeq" id="WP_211863511.1">
    <property type="nucleotide sequence ID" value="NZ_JAAEDM010000059.1"/>
</dbReference>
<name>A0A9X9X118_9PROT</name>
<dbReference type="AlphaFoldDB" id="A0A9X9X118"/>
<keyword evidence="2" id="KW-0813">Transport</keyword>
<dbReference type="Pfam" id="PF04800">
    <property type="entry name" value="NDUS4"/>
    <property type="match status" value="1"/>
</dbReference>